<organism evidence="7 8">
    <name type="scientific">Parachitinimonas caeni</name>
    <dbReference type="NCBI Taxonomy" id="3031301"/>
    <lineage>
        <taxon>Bacteria</taxon>
        <taxon>Pseudomonadati</taxon>
        <taxon>Pseudomonadota</taxon>
        <taxon>Betaproteobacteria</taxon>
        <taxon>Neisseriales</taxon>
        <taxon>Chitinibacteraceae</taxon>
        <taxon>Parachitinimonas</taxon>
    </lineage>
</organism>
<name>A0ABT7E1T0_9NEIS</name>
<dbReference type="HAMAP" id="MF_00361">
    <property type="entry name" value="NAD_kinase"/>
    <property type="match status" value="1"/>
</dbReference>
<keyword evidence="2 6" id="KW-0418">Kinase</keyword>
<dbReference type="Pfam" id="PF01513">
    <property type="entry name" value="NAD_kinase"/>
    <property type="match status" value="1"/>
</dbReference>
<evidence type="ECO:0000313" key="8">
    <source>
        <dbReference type="Proteomes" id="UP001172778"/>
    </source>
</evidence>
<dbReference type="NCBIfam" id="NF002306">
    <property type="entry name" value="PRK01231.1"/>
    <property type="match status" value="1"/>
</dbReference>
<comment type="caution">
    <text evidence="6">Lacks conserved residue(s) required for the propagation of feature annotation.</text>
</comment>
<feature type="binding site" evidence="6">
    <location>
        <position position="216"/>
    </location>
    <ligand>
        <name>NAD(+)</name>
        <dbReference type="ChEBI" id="CHEBI:57540"/>
    </ligand>
</feature>
<dbReference type="Gene3D" id="2.60.200.30">
    <property type="entry name" value="Probable inorganic polyphosphate/atp-NAD kinase, domain 2"/>
    <property type="match status" value="1"/>
</dbReference>
<dbReference type="Proteomes" id="UP001172778">
    <property type="component" value="Unassembled WGS sequence"/>
</dbReference>
<dbReference type="PANTHER" id="PTHR20275">
    <property type="entry name" value="NAD KINASE"/>
    <property type="match status" value="1"/>
</dbReference>
<dbReference type="EC" id="2.7.1.23" evidence="6"/>
<feature type="binding site" evidence="6">
    <location>
        <begin position="112"/>
        <end position="113"/>
    </location>
    <ligand>
        <name>NAD(+)</name>
        <dbReference type="ChEBI" id="CHEBI:57540"/>
    </ligand>
</feature>
<dbReference type="Pfam" id="PF20143">
    <property type="entry name" value="NAD_kinase_C"/>
    <property type="match status" value="1"/>
</dbReference>
<dbReference type="InterPro" id="IPR002504">
    <property type="entry name" value="NADK"/>
</dbReference>
<dbReference type="InterPro" id="IPR016064">
    <property type="entry name" value="NAD/diacylglycerol_kinase_sf"/>
</dbReference>
<feature type="active site" description="Proton acceptor" evidence="6">
    <location>
        <position position="112"/>
    </location>
</feature>
<protein>
    <recommendedName>
        <fullName evidence="6">NAD kinase</fullName>
        <ecNumber evidence="6">2.7.1.23</ecNumber>
    </recommendedName>
    <alternativeName>
        <fullName evidence="6">ATP-dependent NAD kinase</fullName>
    </alternativeName>
</protein>
<dbReference type="Gene3D" id="3.40.50.10330">
    <property type="entry name" value="Probable inorganic polyphosphate/atp-NAD kinase, domain 1"/>
    <property type="match status" value="1"/>
</dbReference>
<comment type="cofactor">
    <cofactor evidence="6">
        <name>a divalent metal cation</name>
        <dbReference type="ChEBI" id="CHEBI:60240"/>
    </cofactor>
</comment>
<evidence type="ECO:0000256" key="6">
    <source>
        <dbReference type="HAMAP-Rule" id="MF_00361"/>
    </source>
</evidence>
<evidence type="ECO:0000256" key="1">
    <source>
        <dbReference type="ARBA" id="ARBA00022679"/>
    </source>
</evidence>
<accession>A0ABT7E1T0</accession>
<sequence length="330" mass="36479">MPAQVSDGEASQWLDGAEIAALQELDAVDQQYWLWLNDRMASLFNKVALVARQGSPRIGEPLATLVNLLQAAGISVLIDADTAREHPISGVQTVARDTIGKLVDLVIVLGGDGTMLSIARLVAPYRIPLVGVNQGHLGFMTDISLHEMEQTISRILEGDFVPEERMLLQASLFRGDQEIHSALAFNDVVVSRGALGSMIEFEIFIDDQFVYSQRSDGLIISTPTGSTAYALASGGPILHPTLPAIALVPICPQSMSNRPIAVNDSCHVEFMLTKGLDARIHFDGQSHFDLMEMDRLAIKRYRNSLRILHPLGYNYYNMLREKLHWGERLF</sequence>
<evidence type="ECO:0000256" key="4">
    <source>
        <dbReference type="ARBA" id="ARBA00023027"/>
    </source>
</evidence>
<keyword evidence="1 6" id="KW-0808">Transferase</keyword>
<evidence type="ECO:0000313" key="7">
    <source>
        <dbReference type="EMBL" id="MDK2126209.1"/>
    </source>
</evidence>
<comment type="function">
    <text evidence="6">Involved in the regulation of the intracellular balance of NAD and NADP, and is a key enzyme in the biosynthesis of NADP. Catalyzes specifically the phosphorylation on 2'-hydroxyl of the adenosine moiety of NAD to yield NADP.</text>
</comment>
<evidence type="ECO:0000256" key="5">
    <source>
        <dbReference type="ARBA" id="ARBA00047925"/>
    </source>
</evidence>
<dbReference type="GO" id="GO:0003951">
    <property type="term" value="F:NAD+ kinase activity"/>
    <property type="evidence" value="ECO:0007669"/>
    <property type="project" value="UniProtKB-EC"/>
</dbReference>
<comment type="similarity">
    <text evidence="6">Belongs to the NAD kinase family.</text>
</comment>
<keyword evidence="6" id="KW-0067">ATP-binding</keyword>
<keyword evidence="8" id="KW-1185">Reference proteome</keyword>
<proteinExistence type="inferred from homology"/>
<dbReference type="InterPro" id="IPR017437">
    <property type="entry name" value="ATP-NAD_kinase_PpnK-typ_C"/>
</dbReference>
<dbReference type="InterPro" id="IPR017438">
    <property type="entry name" value="ATP-NAD_kinase_N"/>
</dbReference>
<dbReference type="PANTHER" id="PTHR20275:SF0">
    <property type="entry name" value="NAD KINASE"/>
    <property type="match status" value="1"/>
</dbReference>
<keyword evidence="6" id="KW-0963">Cytoplasm</keyword>
<feature type="binding site" evidence="6">
    <location>
        <position position="214"/>
    </location>
    <ligand>
        <name>NAD(+)</name>
        <dbReference type="ChEBI" id="CHEBI:57540"/>
    </ligand>
</feature>
<keyword evidence="4 6" id="KW-0520">NAD</keyword>
<dbReference type="SUPFAM" id="SSF111331">
    <property type="entry name" value="NAD kinase/diacylglycerol kinase-like"/>
    <property type="match status" value="1"/>
</dbReference>
<dbReference type="EMBL" id="JARRAF010000033">
    <property type="protein sequence ID" value="MDK2126209.1"/>
    <property type="molecule type" value="Genomic_DNA"/>
</dbReference>
<evidence type="ECO:0000256" key="3">
    <source>
        <dbReference type="ARBA" id="ARBA00022857"/>
    </source>
</evidence>
<reference evidence="7" key="1">
    <citation type="submission" date="2023-03" db="EMBL/GenBank/DDBJ databases">
        <title>Chitinimonas shenzhenensis gen. nov., sp. nov., a novel member of family Burkholderiaceae isolated from activated sludge collected in Shen Zhen, China.</title>
        <authorList>
            <person name="Wang X."/>
        </authorList>
    </citation>
    <scope>NUCLEOTIDE SEQUENCE</scope>
    <source>
        <strain evidence="7">DQS-5</strain>
    </source>
</reference>
<evidence type="ECO:0000256" key="2">
    <source>
        <dbReference type="ARBA" id="ARBA00022777"/>
    </source>
</evidence>
<comment type="subcellular location">
    <subcellularLocation>
        <location evidence="6">Cytoplasm</location>
    </subcellularLocation>
</comment>
<keyword evidence="6" id="KW-0547">Nucleotide-binding</keyword>
<comment type="caution">
    <text evidence="7">The sequence shown here is derived from an EMBL/GenBank/DDBJ whole genome shotgun (WGS) entry which is preliminary data.</text>
</comment>
<feature type="binding site" evidence="6">
    <location>
        <position position="285"/>
    </location>
    <ligand>
        <name>NAD(+)</name>
        <dbReference type="ChEBI" id="CHEBI:57540"/>
    </ligand>
</feature>
<feature type="binding site" evidence="6">
    <location>
        <begin position="186"/>
        <end position="187"/>
    </location>
    <ligand>
        <name>NAD(+)</name>
        <dbReference type="ChEBI" id="CHEBI:57540"/>
    </ligand>
</feature>
<comment type="catalytic activity">
    <reaction evidence="5 6">
        <text>NAD(+) + ATP = ADP + NADP(+) + H(+)</text>
        <dbReference type="Rhea" id="RHEA:18629"/>
        <dbReference type="ChEBI" id="CHEBI:15378"/>
        <dbReference type="ChEBI" id="CHEBI:30616"/>
        <dbReference type="ChEBI" id="CHEBI:57540"/>
        <dbReference type="ChEBI" id="CHEBI:58349"/>
        <dbReference type="ChEBI" id="CHEBI:456216"/>
        <dbReference type="EC" id="2.7.1.23"/>
    </reaction>
</comment>
<dbReference type="NCBIfam" id="NF002561">
    <property type="entry name" value="PRK02155.1"/>
    <property type="match status" value="1"/>
</dbReference>
<keyword evidence="3 6" id="KW-0521">NADP</keyword>
<gene>
    <name evidence="6" type="primary">nadK</name>
    <name evidence="7" type="ORF">PZA18_19370</name>
</gene>